<dbReference type="Gene3D" id="2.60.40.1180">
    <property type="entry name" value="Golgi alpha-mannosidase II"/>
    <property type="match status" value="1"/>
</dbReference>
<evidence type="ECO:0000256" key="2">
    <source>
        <dbReference type="RuleBase" id="RU361185"/>
    </source>
</evidence>
<reference evidence="6" key="1">
    <citation type="journal article" date="2023" name="Int. J. Syst. Evol. Microbiol.">
        <title>Streptomyces meridianus sp. nov. isolated from brackish water of the Tagus estuary in Alcochete, Portugal.</title>
        <authorList>
            <person name="Santos J.D.N."/>
            <person name="Klimek D."/>
            <person name="Calusinska M."/>
            <person name="Lobo Da Cunha A."/>
            <person name="Catita J."/>
            <person name="Goncalves H."/>
            <person name="Gonzalez I."/>
            <person name="Reyes F."/>
            <person name="Lage O.M."/>
        </authorList>
    </citation>
    <scope>NUCLEOTIDE SEQUENCE</scope>
    <source>
        <strain evidence="6">MTZ3.1</strain>
    </source>
</reference>
<keyword evidence="7" id="KW-1185">Reference proteome</keyword>
<dbReference type="PANTHER" id="PTHR22762:SF120">
    <property type="entry name" value="HETEROGLYCAN GLUCOSIDASE 1"/>
    <property type="match status" value="1"/>
</dbReference>
<dbReference type="InterPro" id="IPR013780">
    <property type="entry name" value="Glyco_hydro_b"/>
</dbReference>
<evidence type="ECO:0000256" key="3">
    <source>
        <dbReference type="SAM" id="MobiDB-lite"/>
    </source>
</evidence>
<dbReference type="EMBL" id="JAMQGM010000038">
    <property type="protein sequence ID" value="MCM2579259.1"/>
    <property type="molecule type" value="Genomic_DNA"/>
</dbReference>
<proteinExistence type="inferred from homology"/>
<feature type="region of interest" description="Disordered" evidence="3">
    <location>
        <begin position="26"/>
        <end position="58"/>
    </location>
</feature>
<sequence length="704" mass="74111">MDAQDLERSAGTDGVRRMMRAVRTLWRPRPDGAGDAGRGERARVPGPVHGADPEPGGGTVRFARSSLRVRVTVGGAVFCGWDGAEPEPSDALGAGCPEADQRAVLEPDKEGGWRVVSERVTVAVSRYGTTEVRTPGGVVLRRDLPPRWWEPVNGAGHAPRWMQRSEVPADTRFFGPAGPATGARLRDGLYRLGGTSTGGGAVADGCRLSVSMPVVLAVADAGTHLRFHDTPSEGRLHVREGTEGAGSGHDRPGTCELRVAGGPHRSWTVVGSPARVLHAWSSLTGPPVVPPSWALGHQHVVRGSGKDVQRAVNRLRERGLAPSSVHFLEPACRAGASGAVAGGGADRPRLARELHAEGVRLVSVHGPGAGAQYAETPCTESEAGRDRREVPIRAADRPAPRGESPGPRETPAQQRVPSSDGGPFRLSRPVRAGMQRSGGTWSEGKSSGWPALREALAAVLGLGLCGVPYSGPHPDGNTGARPNELALRSLQLRALLPLLLTDGTALGELLDRGPADELLAGARAALAQRDRLLPYFATLAQVTRRTGAPWVRPLWWKSPHDRALRDCDDAFLLGDAFLVAPVLEPGVRSREIRLPRGRWYDTATAEVHEGPGRIRSAAPLSRIPVLARAGAVVPVTGPGGSAELEVWPPAPGRRGGGLAVTAASGAGGAVVERFTTQLIDGRVEVRREGGAPAGRTVRIRGRSV</sequence>
<gene>
    <name evidence="6" type="ORF">M1E25_18200</name>
</gene>
<evidence type="ECO:0000259" key="4">
    <source>
        <dbReference type="Pfam" id="PF01055"/>
    </source>
</evidence>
<evidence type="ECO:0000313" key="6">
    <source>
        <dbReference type="EMBL" id="MCM2579259.1"/>
    </source>
</evidence>
<dbReference type="GO" id="GO:0016787">
    <property type="term" value="F:hydrolase activity"/>
    <property type="evidence" value="ECO:0007669"/>
    <property type="project" value="UniProtKB-KW"/>
</dbReference>
<feature type="domain" description="Glycoside hydrolase family 31 TIM barrel" evidence="4">
    <location>
        <begin position="419"/>
        <end position="539"/>
    </location>
</feature>
<evidence type="ECO:0000313" key="7">
    <source>
        <dbReference type="Proteomes" id="UP001167160"/>
    </source>
</evidence>
<dbReference type="Proteomes" id="UP001167160">
    <property type="component" value="Unassembled WGS sequence"/>
</dbReference>
<feature type="compositionally biased region" description="Basic and acidic residues" evidence="3">
    <location>
        <begin position="28"/>
        <end position="43"/>
    </location>
</feature>
<evidence type="ECO:0000256" key="1">
    <source>
        <dbReference type="ARBA" id="ARBA00007806"/>
    </source>
</evidence>
<dbReference type="PANTHER" id="PTHR22762">
    <property type="entry name" value="ALPHA-GLUCOSIDASE"/>
    <property type="match status" value="1"/>
</dbReference>
<comment type="caution">
    <text evidence="6">The sequence shown here is derived from an EMBL/GenBank/DDBJ whole genome shotgun (WGS) entry which is preliminary data.</text>
</comment>
<organism evidence="6 7">
    <name type="scientific">Streptomyces meridianus</name>
    <dbReference type="NCBI Taxonomy" id="2938945"/>
    <lineage>
        <taxon>Bacteria</taxon>
        <taxon>Bacillati</taxon>
        <taxon>Actinomycetota</taxon>
        <taxon>Actinomycetes</taxon>
        <taxon>Kitasatosporales</taxon>
        <taxon>Streptomycetaceae</taxon>
        <taxon>Streptomyces</taxon>
    </lineage>
</organism>
<dbReference type="InterPro" id="IPR000322">
    <property type="entry name" value="Glyco_hydro_31_TIM"/>
</dbReference>
<name>A0ABT0XBT2_9ACTN</name>
<dbReference type="SUPFAM" id="SSF51445">
    <property type="entry name" value="(Trans)glycosidases"/>
    <property type="match status" value="1"/>
</dbReference>
<dbReference type="InterPro" id="IPR017853">
    <property type="entry name" value="GH"/>
</dbReference>
<feature type="domain" description="Glycosyl hydrolase family 31 C-terminal" evidence="5">
    <location>
        <begin position="547"/>
        <end position="633"/>
    </location>
</feature>
<feature type="compositionally biased region" description="Basic and acidic residues" evidence="3">
    <location>
        <begin position="382"/>
        <end position="400"/>
    </location>
</feature>
<dbReference type="Pfam" id="PF01055">
    <property type="entry name" value="Glyco_hydro_31_2nd"/>
    <property type="match status" value="1"/>
</dbReference>
<dbReference type="InterPro" id="IPR048395">
    <property type="entry name" value="Glyco_hydro_31_C"/>
</dbReference>
<dbReference type="RefSeq" id="WP_251416877.1">
    <property type="nucleotide sequence ID" value="NZ_JAMQGM010000038.1"/>
</dbReference>
<dbReference type="SUPFAM" id="SSF51011">
    <property type="entry name" value="Glycosyl hydrolase domain"/>
    <property type="match status" value="1"/>
</dbReference>
<evidence type="ECO:0000259" key="5">
    <source>
        <dbReference type="Pfam" id="PF21365"/>
    </source>
</evidence>
<keyword evidence="2" id="KW-0326">Glycosidase</keyword>
<protein>
    <submittedName>
        <fullName evidence="6">Glycoside hydrolase family 31 protein</fullName>
    </submittedName>
</protein>
<feature type="region of interest" description="Disordered" evidence="3">
    <location>
        <begin position="367"/>
        <end position="447"/>
    </location>
</feature>
<dbReference type="Pfam" id="PF21365">
    <property type="entry name" value="Glyco_hydro_31_3rd"/>
    <property type="match status" value="1"/>
</dbReference>
<dbReference type="Gene3D" id="3.20.20.80">
    <property type="entry name" value="Glycosidases"/>
    <property type="match status" value="2"/>
</dbReference>
<comment type="similarity">
    <text evidence="1 2">Belongs to the glycosyl hydrolase 31 family.</text>
</comment>
<keyword evidence="2 6" id="KW-0378">Hydrolase</keyword>
<accession>A0ABT0XBT2</accession>